<accession>A0A5J5IHZ3</accession>
<dbReference type="EMBL" id="VYQF01000001">
    <property type="protein sequence ID" value="KAA9040619.1"/>
    <property type="molecule type" value="Genomic_DNA"/>
</dbReference>
<evidence type="ECO:0000313" key="1">
    <source>
        <dbReference type="EMBL" id="KAA9040619.1"/>
    </source>
</evidence>
<protein>
    <submittedName>
        <fullName evidence="1">Pyridoxamine 5'-phosphate oxidase family protein</fullName>
    </submittedName>
</protein>
<dbReference type="Gene3D" id="2.30.110.10">
    <property type="entry name" value="Electron Transport, Fmn-binding Protein, Chain A"/>
    <property type="match status" value="1"/>
</dbReference>
<dbReference type="PANTHER" id="PTHR34071">
    <property type="entry name" value="5-NITROIMIDAZOLE ANTIBIOTICS RESISTANCE PROTEIN, NIMA-FAMILY-RELATED PROTEIN-RELATED"/>
    <property type="match status" value="1"/>
</dbReference>
<comment type="caution">
    <text evidence="1">The sequence shown here is derived from an EMBL/GenBank/DDBJ whole genome shotgun (WGS) entry which is preliminary data.</text>
</comment>
<reference evidence="1 2" key="1">
    <citation type="submission" date="2019-09" db="EMBL/GenBank/DDBJ databases">
        <title>Draft genome sequence of Ginsengibacter sp. BR5-29.</title>
        <authorList>
            <person name="Im W.-T."/>
        </authorList>
    </citation>
    <scope>NUCLEOTIDE SEQUENCE [LARGE SCALE GENOMIC DNA]</scope>
    <source>
        <strain evidence="1 2">BR5-29</strain>
    </source>
</reference>
<gene>
    <name evidence="1" type="ORF">FW778_00830</name>
</gene>
<name>A0A5J5IHZ3_9BACT</name>
<dbReference type="SUPFAM" id="SSF50475">
    <property type="entry name" value="FMN-binding split barrel"/>
    <property type="match status" value="1"/>
</dbReference>
<evidence type="ECO:0000313" key="2">
    <source>
        <dbReference type="Proteomes" id="UP000326903"/>
    </source>
</evidence>
<dbReference type="Proteomes" id="UP000326903">
    <property type="component" value="Unassembled WGS sequence"/>
</dbReference>
<organism evidence="1 2">
    <name type="scientific">Ginsengibacter hankyongi</name>
    <dbReference type="NCBI Taxonomy" id="2607284"/>
    <lineage>
        <taxon>Bacteria</taxon>
        <taxon>Pseudomonadati</taxon>
        <taxon>Bacteroidota</taxon>
        <taxon>Chitinophagia</taxon>
        <taxon>Chitinophagales</taxon>
        <taxon>Chitinophagaceae</taxon>
        <taxon>Ginsengibacter</taxon>
    </lineage>
</organism>
<dbReference type="AlphaFoldDB" id="A0A5J5IHZ3"/>
<proteinExistence type="predicted"/>
<keyword evidence="2" id="KW-1185">Reference proteome</keyword>
<dbReference type="InterPro" id="IPR012349">
    <property type="entry name" value="Split_barrel_FMN-bd"/>
</dbReference>
<dbReference type="InterPro" id="IPR024747">
    <property type="entry name" value="Pyridox_Oxase-rel"/>
</dbReference>
<sequence>MIGKLNETEIEEVLTEEIIGRIGCHADNVTYIVPISYAYDGKCIYARSYEGLKIDLMRKNPRVCFEVDTMENMANWKSVIAWGDFKELTEPSERKAGIEKLLARKISGVASKTVQLSPQWPFSSKEDIDKMKGIILCISLDKKTGRFEKSDEIVF</sequence>
<dbReference type="Pfam" id="PF12900">
    <property type="entry name" value="Pyridox_ox_2"/>
    <property type="match status" value="1"/>
</dbReference>
<dbReference type="PANTHER" id="PTHR34071:SF2">
    <property type="entry name" value="FLAVIN-NUCLEOTIDE-BINDING PROTEIN"/>
    <property type="match status" value="1"/>
</dbReference>
<dbReference type="RefSeq" id="WP_150412679.1">
    <property type="nucleotide sequence ID" value="NZ_VYQF01000001.1"/>
</dbReference>